<proteinExistence type="predicted"/>
<evidence type="ECO:0000313" key="2">
    <source>
        <dbReference type="EMBL" id="CAB1413793.1"/>
    </source>
</evidence>
<keyword evidence="3" id="KW-1185">Reference proteome</keyword>
<feature type="signal peptide" evidence="1">
    <location>
        <begin position="1"/>
        <end position="23"/>
    </location>
</feature>
<name>A0A9N7Y5V2_PLEPL</name>
<feature type="chain" id="PRO_5040503230" description="Secreted protein" evidence="1">
    <location>
        <begin position="24"/>
        <end position="137"/>
    </location>
</feature>
<dbReference type="AlphaFoldDB" id="A0A9N7Y5V2"/>
<keyword evidence="1" id="KW-0732">Signal</keyword>
<dbReference type="EMBL" id="CADEAL010000071">
    <property type="protein sequence ID" value="CAB1413793.1"/>
    <property type="molecule type" value="Genomic_DNA"/>
</dbReference>
<protein>
    <recommendedName>
        <fullName evidence="4">Secreted protein</fullName>
    </recommendedName>
</protein>
<reference evidence="2" key="1">
    <citation type="submission" date="2020-03" db="EMBL/GenBank/DDBJ databases">
        <authorList>
            <person name="Weist P."/>
        </authorList>
    </citation>
    <scope>NUCLEOTIDE SEQUENCE</scope>
</reference>
<accession>A0A9N7Y5V2</accession>
<evidence type="ECO:0000256" key="1">
    <source>
        <dbReference type="SAM" id="SignalP"/>
    </source>
</evidence>
<evidence type="ECO:0008006" key="4">
    <source>
        <dbReference type="Google" id="ProtNLM"/>
    </source>
</evidence>
<organism evidence="2 3">
    <name type="scientific">Pleuronectes platessa</name>
    <name type="common">European plaice</name>
    <dbReference type="NCBI Taxonomy" id="8262"/>
    <lineage>
        <taxon>Eukaryota</taxon>
        <taxon>Metazoa</taxon>
        <taxon>Chordata</taxon>
        <taxon>Craniata</taxon>
        <taxon>Vertebrata</taxon>
        <taxon>Euteleostomi</taxon>
        <taxon>Actinopterygii</taxon>
        <taxon>Neopterygii</taxon>
        <taxon>Teleostei</taxon>
        <taxon>Neoteleostei</taxon>
        <taxon>Acanthomorphata</taxon>
        <taxon>Carangaria</taxon>
        <taxon>Pleuronectiformes</taxon>
        <taxon>Pleuronectoidei</taxon>
        <taxon>Pleuronectidae</taxon>
        <taxon>Pleuronectes</taxon>
    </lineage>
</organism>
<comment type="caution">
    <text evidence="2">The sequence shown here is derived from an EMBL/GenBank/DDBJ whole genome shotgun (WGS) entry which is preliminary data.</text>
</comment>
<evidence type="ECO:0000313" key="3">
    <source>
        <dbReference type="Proteomes" id="UP001153269"/>
    </source>
</evidence>
<gene>
    <name evidence="2" type="ORF">PLEPLA_LOCUS1495</name>
</gene>
<sequence length="137" mass="15345">MSPCGRRQYFTFFFCLNICRALSQWPFRGQRSSRNRKAMDCVVTSDDLLSEAQVFSCGLWIGCGSEGEPRLPQPQGSQSGLALFFCGSRVSDLSTRSSTWTLSDVHPASADPQMIADHTLLLHFTFPEPSCRRESRS</sequence>
<dbReference type="Proteomes" id="UP001153269">
    <property type="component" value="Unassembled WGS sequence"/>
</dbReference>